<keyword evidence="4" id="KW-1185">Reference proteome</keyword>
<dbReference type="EMBL" id="JACHDN010000001">
    <property type="protein sequence ID" value="MBB5474930.1"/>
    <property type="molecule type" value="Genomic_DNA"/>
</dbReference>
<evidence type="ECO:0000259" key="1">
    <source>
        <dbReference type="Pfam" id="PF08241"/>
    </source>
</evidence>
<keyword evidence="2" id="KW-0489">Methyltransferase</keyword>
<dbReference type="OrthoDB" id="5566900at2"/>
<keyword evidence="2" id="KW-0808">Transferase</keyword>
<evidence type="ECO:0000313" key="3">
    <source>
        <dbReference type="EMBL" id="MBB5474930.1"/>
    </source>
</evidence>
<dbReference type="InterPro" id="IPR029063">
    <property type="entry name" value="SAM-dependent_MTases_sf"/>
</dbReference>
<dbReference type="PANTHER" id="PTHR42912:SF93">
    <property type="entry name" value="N6-ADENOSINE-METHYLTRANSFERASE TMT1A"/>
    <property type="match status" value="1"/>
</dbReference>
<dbReference type="SUPFAM" id="SSF53335">
    <property type="entry name" value="S-adenosyl-L-methionine-dependent methyltransferases"/>
    <property type="match status" value="1"/>
</dbReference>
<organism evidence="2 4">
    <name type="scientific">Cellulomonas hominis</name>
    <dbReference type="NCBI Taxonomy" id="156981"/>
    <lineage>
        <taxon>Bacteria</taxon>
        <taxon>Bacillati</taxon>
        <taxon>Actinomycetota</taxon>
        <taxon>Actinomycetes</taxon>
        <taxon>Micrococcales</taxon>
        <taxon>Cellulomonadaceae</taxon>
        <taxon>Cellulomonas</taxon>
    </lineage>
</organism>
<dbReference type="CDD" id="cd02440">
    <property type="entry name" value="AdoMet_MTases"/>
    <property type="match status" value="1"/>
</dbReference>
<reference evidence="3 5" key="2">
    <citation type="submission" date="2020-08" db="EMBL/GenBank/DDBJ databases">
        <title>Sequencing the genomes of 1000 actinobacteria strains.</title>
        <authorList>
            <person name="Klenk H.-P."/>
        </authorList>
    </citation>
    <scope>NUCLEOTIDE SEQUENCE [LARGE SCALE GENOMIC DNA]</scope>
    <source>
        <strain evidence="3 5">DSM 9581</strain>
    </source>
</reference>
<dbReference type="InterPro" id="IPR013216">
    <property type="entry name" value="Methyltransf_11"/>
</dbReference>
<name>A0A511F8R8_9CELL</name>
<gene>
    <name evidence="2" type="ORF">CHO01_00700</name>
    <name evidence="3" type="ORF">HNR08_003666</name>
</gene>
<dbReference type="GO" id="GO:0032259">
    <property type="term" value="P:methylation"/>
    <property type="evidence" value="ECO:0007669"/>
    <property type="project" value="UniProtKB-KW"/>
</dbReference>
<dbReference type="InterPro" id="IPR050508">
    <property type="entry name" value="Methyltransf_Superfamily"/>
</dbReference>
<dbReference type="EMBL" id="BJVQ01000001">
    <property type="protein sequence ID" value="GEL44954.1"/>
    <property type="molecule type" value="Genomic_DNA"/>
</dbReference>
<comment type="caution">
    <text evidence="2">The sequence shown here is derived from an EMBL/GenBank/DDBJ whole genome shotgun (WGS) entry which is preliminary data.</text>
</comment>
<reference evidence="2 4" key="1">
    <citation type="submission" date="2019-07" db="EMBL/GenBank/DDBJ databases">
        <title>Whole genome shotgun sequence of Cellulomonas hominis NBRC 16055.</title>
        <authorList>
            <person name="Hosoyama A."/>
            <person name="Uohara A."/>
            <person name="Ohji S."/>
            <person name="Ichikawa N."/>
        </authorList>
    </citation>
    <scope>NUCLEOTIDE SEQUENCE [LARGE SCALE GENOMIC DNA]</scope>
    <source>
        <strain evidence="2 4">NBRC 16055</strain>
    </source>
</reference>
<accession>A0A511F8R8</accession>
<dbReference type="PANTHER" id="PTHR42912">
    <property type="entry name" value="METHYLTRANSFERASE"/>
    <property type="match status" value="1"/>
</dbReference>
<dbReference type="Pfam" id="PF08241">
    <property type="entry name" value="Methyltransf_11"/>
    <property type="match status" value="1"/>
</dbReference>
<dbReference type="Proteomes" id="UP000321723">
    <property type="component" value="Unassembled WGS sequence"/>
</dbReference>
<sequence>MTTDDAPGPQLASAGYRDVPAAAAEGAGRRWWDANAGDYLDEHGAFLGDDDFVWCPEGLREADAHLLGDVAGRRVLEVGSGAAQCSRWLAAHGALAVATDVSAGMLGAAAAVDRARAADAGREAGPVAGRAVAVPLVQADARTLPFPDASFDVVFTAYGAIPFVPDARRVHAEAARVLRPGGRWVCSVTHPVRWAFPDDPGPPGLTAERSYFDRRPYVEADDRGRVLYAEYHRTLGDHVADLVGAGLVLDALVEPEWPEGHDRTWGGWSPLRGRLLPGTAILVSHRP</sequence>
<evidence type="ECO:0000313" key="2">
    <source>
        <dbReference type="EMBL" id="GEL44954.1"/>
    </source>
</evidence>
<proteinExistence type="predicted"/>
<dbReference type="Proteomes" id="UP000564629">
    <property type="component" value="Unassembled WGS sequence"/>
</dbReference>
<dbReference type="Gene3D" id="3.40.50.150">
    <property type="entry name" value="Vaccinia Virus protein VP39"/>
    <property type="match status" value="1"/>
</dbReference>
<evidence type="ECO:0000313" key="5">
    <source>
        <dbReference type="Proteomes" id="UP000564629"/>
    </source>
</evidence>
<evidence type="ECO:0000313" key="4">
    <source>
        <dbReference type="Proteomes" id="UP000321723"/>
    </source>
</evidence>
<feature type="domain" description="Methyltransferase type 11" evidence="1">
    <location>
        <begin position="76"/>
        <end position="185"/>
    </location>
</feature>
<dbReference type="GO" id="GO:0008757">
    <property type="term" value="F:S-adenosylmethionine-dependent methyltransferase activity"/>
    <property type="evidence" value="ECO:0007669"/>
    <property type="project" value="InterPro"/>
</dbReference>
<dbReference type="RefSeq" id="WP_146831793.1">
    <property type="nucleotide sequence ID" value="NZ_BJVQ01000001.1"/>
</dbReference>
<protein>
    <submittedName>
        <fullName evidence="2">SAM-dependent methyltransferase</fullName>
    </submittedName>
</protein>
<dbReference type="AlphaFoldDB" id="A0A511F8R8"/>